<sequence>MKMISREALSSSNLIVLNRHYVWANINLGFNGILKGDDPSRDDRSQDNLMTKLLGIIEEIPCEIIDRGSPFLLKALRKTRHCMMPSIVSPVKQKVPLRCRPLRPITEQRLAWTKAFCDRVAAKKKMPIIKNVSISPLNCRKFVSVCGTFMSLVKKVTLIFEGAKDLKLSFKTGFGDRVNDPTAATATSIGKHLTESTAVVRASRVQRGNVPLFHYIPRLLVSSRTLGLAHEVAEARALDTMVARCRERKWSRGSHGEVITETKHRPCVQARRIC</sequence>
<organism evidence="1 2">
    <name type="scientific">Temnothorax longispinosus</name>
    <dbReference type="NCBI Taxonomy" id="300112"/>
    <lineage>
        <taxon>Eukaryota</taxon>
        <taxon>Metazoa</taxon>
        <taxon>Ecdysozoa</taxon>
        <taxon>Arthropoda</taxon>
        <taxon>Hexapoda</taxon>
        <taxon>Insecta</taxon>
        <taxon>Pterygota</taxon>
        <taxon>Neoptera</taxon>
        <taxon>Endopterygota</taxon>
        <taxon>Hymenoptera</taxon>
        <taxon>Apocrita</taxon>
        <taxon>Aculeata</taxon>
        <taxon>Formicoidea</taxon>
        <taxon>Formicidae</taxon>
        <taxon>Myrmicinae</taxon>
        <taxon>Temnothorax</taxon>
    </lineage>
</organism>
<reference evidence="1 2" key="1">
    <citation type="journal article" date="2019" name="Philos. Trans. R. Soc. Lond., B, Biol. Sci.">
        <title>Ant behaviour and brain gene expression of defending hosts depend on the ecological success of the intruding social parasite.</title>
        <authorList>
            <person name="Kaur R."/>
            <person name="Stoldt M."/>
            <person name="Jongepier E."/>
            <person name="Feldmeyer B."/>
            <person name="Menzel F."/>
            <person name="Bornberg-Bauer E."/>
            <person name="Foitzik S."/>
        </authorList>
    </citation>
    <scope>NUCLEOTIDE SEQUENCE [LARGE SCALE GENOMIC DNA]</scope>
    <source>
        <tissue evidence="1">Whole body</tissue>
    </source>
</reference>
<dbReference type="EMBL" id="QBLH01003874">
    <property type="protein sequence ID" value="TGZ32361.1"/>
    <property type="molecule type" value="Genomic_DNA"/>
</dbReference>
<accession>A0A4S2JAF4</accession>
<name>A0A4S2JAF4_9HYME</name>
<evidence type="ECO:0000313" key="2">
    <source>
        <dbReference type="Proteomes" id="UP000310200"/>
    </source>
</evidence>
<dbReference type="AlphaFoldDB" id="A0A4S2JAF4"/>
<protein>
    <submittedName>
        <fullName evidence="1">Uncharacterized protein</fullName>
    </submittedName>
</protein>
<keyword evidence="2" id="KW-1185">Reference proteome</keyword>
<proteinExistence type="predicted"/>
<dbReference type="Proteomes" id="UP000310200">
    <property type="component" value="Unassembled WGS sequence"/>
</dbReference>
<gene>
    <name evidence="1" type="ORF">DBV15_07441</name>
</gene>
<evidence type="ECO:0000313" key="1">
    <source>
        <dbReference type="EMBL" id="TGZ32361.1"/>
    </source>
</evidence>
<comment type="caution">
    <text evidence="1">The sequence shown here is derived from an EMBL/GenBank/DDBJ whole genome shotgun (WGS) entry which is preliminary data.</text>
</comment>